<dbReference type="InterPro" id="IPR036872">
    <property type="entry name" value="CH_dom_sf"/>
</dbReference>
<dbReference type="CDD" id="cd21271">
    <property type="entry name" value="CH_LRCH2"/>
    <property type="match status" value="1"/>
</dbReference>
<dbReference type="SMART" id="SM00364">
    <property type="entry name" value="LRR_BAC"/>
    <property type="match status" value="5"/>
</dbReference>
<dbReference type="FunFam" id="3.80.10.10:FF:000007">
    <property type="entry name" value="Leucine-rich repeat and calponin homology domain-containing protein 1 isoform 3"/>
    <property type="match status" value="1"/>
</dbReference>
<accession>A0A8C5EMP0</accession>
<name>A0A8C5EMP0_GOUWI</name>
<keyword evidence="2" id="KW-0677">Repeat</keyword>
<dbReference type="InterPro" id="IPR032675">
    <property type="entry name" value="LRR_dom_sf"/>
</dbReference>
<evidence type="ECO:0000256" key="2">
    <source>
        <dbReference type="ARBA" id="ARBA00022737"/>
    </source>
</evidence>
<dbReference type="InterPro" id="IPR050216">
    <property type="entry name" value="LRR_domain-containing"/>
</dbReference>
<keyword evidence="1" id="KW-0433">Leucine-rich repeat</keyword>
<dbReference type="SUPFAM" id="SSF47576">
    <property type="entry name" value="Calponin-homology domain, CH-domain"/>
    <property type="match status" value="1"/>
</dbReference>
<dbReference type="SMART" id="SM00369">
    <property type="entry name" value="LRR_TYP"/>
    <property type="match status" value="5"/>
</dbReference>
<dbReference type="InterPro" id="IPR001611">
    <property type="entry name" value="Leu-rich_rpt"/>
</dbReference>
<dbReference type="FunFam" id="1.10.418.10:FF:000021">
    <property type="entry name" value="Leucine-rich repeat and calponin homology domain-containing protein 1 isoform 3"/>
    <property type="match status" value="1"/>
</dbReference>
<dbReference type="Pfam" id="PF13855">
    <property type="entry name" value="LRR_8"/>
    <property type="match status" value="2"/>
</dbReference>
<dbReference type="PROSITE" id="PS51450">
    <property type="entry name" value="LRR"/>
    <property type="match status" value="2"/>
</dbReference>
<feature type="compositionally biased region" description="Basic and acidic residues" evidence="3">
    <location>
        <begin position="333"/>
        <end position="346"/>
    </location>
</feature>
<dbReference type="SMART" id="SM00033">
    <property type="entry name" value="CH"/>
    <property type="match status" value="1"/>
</dbReference>
<feature type="region of interest" description="Disordered" evidence="3">
    <location>
        <begin position="469"/>
        <end position="496"/>
    </location>
</feature>
<dbReference type="Gene3D" id="1.10.418.10">
    <property type="entry name" value="Calponin-like domain"/>
    <property type="match status" value="1"/>
</dbReference>
<evidence type="ECO:0000256" key="3">
    <source>
        <dbReference type="SAM" id="MobiDB-lite"/>
    </source>
</evidence>
<dbReference type="Gene3D" id="3.80.10.10">
    <property type="entry name" value="Ribonuclease Inhibitor"/>
    <property type="match status" value="2"/>
</dbReference>
<dbReference type="Pfam" id="PF00307">
    <property type="entry name" value="CH"/>
    <property type="match status" value="1"/>
</dbReference>
<evidence type="ECO:0000259" key="4">
    <source>
        <dbReference type="PROSITE" id="PS50021"/>
    </source>
</evidence>
<protein>
    <recommendedName>
        <fullName evidence="4">Calponin-homology (CH) domain-containing protein</fullName>
    </recommendedName>
</protein>
<evidence type="ECO:0000313" key="6">
    <source>
        <dbReference type="Proteomes" id="UP000694680"/>
    </source>
</evidence>
<dbReference type="AlphaFoldDB" id="A0A8C5EMP0"/>
<sequence>MATLGPESARLPLTQLGSPPSAQPPSLLPSNRGLERALEEAAASGVLNLSCRKLKEFPRTAANHDLTDTVEADLSKNRLTDVPSEVCHLVALETLNLYHNCIRTIPHTVISLQSLTSLNLSRNQLGSLPPCLCGLPLRVLNASNNKLVSLPETIGQLHNLMELDISCNEITALPRHIGRLKALRELNVRRNLLCVLPEDLADLPLVKFDFSCNKVSTIPVCYRKMKQLQSLQLENNPLQSPPAQICIKGKVHIFKYLSIEACRSEKMPDSLYLPVLERLSLSRPTTGSVEELEQQRKQDSDSGVGSDNGDKRLSATEPSDEDSLSLNAPMSHITEEEGVSKDDSSEHISSLTTDPNSDSVRLIEESPTEALRDQLSYRDSALSTRFINYIKGRTAADFDEPLRIDEDSHWPTEPIAKGAKGTENHIDMINQLKEAVELLQDPSRVNVDHNELSDVQLYPVEMVTVDQSINGQDSDDGAITPKQNNRSPVSGPPAFCSPPFGLKPRSVFLRSHKSLETVDPQFTMRRRMEQLREELELMEHLKDSIESRLKVVLPEDLGMSLMDGVVLCHLANHIRPRSVASIHVPSPAVPKLSMAKCRRNVENFLDACKKIGVSEDKLCLPHHILEEKGLVKVCVTVQALLDEASPKHTLLT</sequence>
<feature type="compositionally biased region" description="Polar residues" evidence="3">
    <location>
        <begin position="347"/>
        <end position="359"/>
    </location>
</feature>
<feature type="domain" description="Calponin-homology (CH)" evidence="4">
    <location>
        <begin position="531"/>
        <end position="644"/>
    </location>
</feature>
<dbReference type="GO" id="GO:0005737">
    <property type="term" value="C:cytoplasm"/>
    <property type="evidence" value="ECO:0007669"/>
    <property type="project" value="TreeGrafter"/>
</dbReference>
<reference evidence="5" key="2">
    <citation type="submission" date="2025-08" db="UniProtKB">
        <authorList>
            <consortium name="Ensembl"/>
        </authorList>
    </citation>
    <scope>IDENTIFICATION</scope>
</reference>
<dbReference type="SUPFAM" id="SSF52058">
    <property type="entry name" value="L domain-like"/>
    <property type="match status" value="1"/>
</dbReference>
<dbReference type="Proteomes" id="UP000694680">
    <property type="component" value="Chromosome 21"/>
</dbReference>
<dbReference type="InterPro" id="IPR001715">
    <property type="entry name" value="CH_dom"/>
</dbReference>
<gene>
    <name evidence="5" type="primary">lrch1</name>
</gene>
<dbReference type="PANTHER" id="PTHR48051">
    <property type="match status" value="1"/>
</dbReference>
<evidence type="ECO:0000256" key="1">
    <source>
        <dbReference type="ARBA" id="ARBA00022614"/>
    </source>
</evidence>
<dbReference type="PROSITE" id="PS50021">
    <property type="entry name" value="CH"/>
    <property type="match status" value="1"/>
</dbReference>
<reference evidence="5" key="3">
    <citation type="submission" date="2025-09" db="UniProtKB">
        <authorList>
            <consortium name="Ensembl"/>
        </authorList>
    </citation>
    <scope>IDENTIFICATION</scope>
</reference>
<organism evidence="5 6">
    <name type="scientific">Gouania willdenowi</name>
    <name type="common">Blunt-snouted clingfish</name>
    <name type="synonym">Lepadogaster willdenowi</name>
    <dbReference type="NCBI Taxonomy" id="441366"/>
    <lineage>
        <taxon>Eukaryota</taxon>
        <taxon>Metazoa</taxon>
        <taxon>Chordata</taxon>
        <taxon>Craniata</taxon>
        <taxon>Vertebrata</taxon>
        <taxon>Euteleostomi</taxon>
        <taxon>Actinopterygii</taxon>
        <taxon>Neopterygii</taxon>
        <taxon>Teleostei</taxon>
        <taxon>Neoteleostei</taxon>
        <taxon>Acanthomorphata</taxon>
        <taxon>Ovalentaria</taxon>
        <taxon>Blenniimorphae</taxon>
        <taxon>Blenniiformes</taxon>
        <taxon>Gobiesocoidei</taxon>
        <taxon>Gobiesocidae</taxon>
        <taxon>Gobiesocinae</taxon>
        <taxon>Gouania</taxon>
    </lineage>
</organism>
<keyword evidence="6" id="KW-1185">Reference proteome</keyword>
<feature type="region of interest" description="Disordered" evidence="3">
    <location>
        <begin position="283"/>
        <end position="361"/>
    </location>
</feature>
<proteinExistence type="predicted"/>
<feature type="region of interest" description="Disordered" evidence="3">
    <location>
        <begin position="1"/>
        <end position="26"/>
    </location>
</feature>
<dbReference type="PANTHER" id="PTHR48051:SF38">
    <property type="entry name" value="LEUCINE RICH REPEATS AND CALPONIN HOMOLOGY DOMAIN CONTAINING 1"/>
    <property type="match status" value="1"/>
</dbReference>
<dbReference type="InterPro" id="IPR003591">
    <property type="entry name" value="Leu-rich_rpt_typical-subtyp"/>
</dbReference>
<evidence type="ECO:0000313" key="5">
    <source>
        <dbReference type="Ensembl" id="ENSGWIP00000023811.1"/>
    </source>
</evidence>
<reference evidence="5" key="1">
    <citation type="submission" date="2020-06" db="EMBL/GenBank/DDBJ databases">
        <authorList>
            <consortium name="Wellcome Sanger Institute Data Sharing"/>
        </authorList>
    </citation>
    <scope>NUCLEOTIDE SEQUENCE [LARGE SCALE GENOMIC DNA]</scope>
</reference>
<dbReference type="Ensembl" id="ENSGWIT00000026072.1">
    <property type="protein sequence ID" value="ENSGWIP00000023811.1"/>
    <property type="gene ID" value="ENSGWIG00000012619.1"/>
</dbReference>